<dbReference type="PANTHER" id="PTHR42770:SF7">
    <property type="entry name" value="MEMBRANE PROTEIN"/>
    <property type="match status" value="1"/>
</dbReference>
<accession>A0A829WP11</accession>
<protein>
    <submittedName>
        <fullName evidence="8">Amino acid permease</fullName>
    </submittedName>
</protein>
<dbReference type="GO" id="GO:0005886">
    <property type="term" value="C:plasma membrane"/>
    <property type="evidence" value="ECO:0007669"/>
    <property type="project" value="UniProtKB-SubCell"/>
</dbReference>
<dbReference type="PIRSF" id="PIRSF006060">
    <property type="entry name" value="AA_transporter"/>
    <property type="match status" value="1"/>
</dbReference>
<sequence>MRNNMKNKKKGETDLMSGPSGNDAGGMKKTLSIWNFFTIGFGAIIGTGWVLLVGDWMVIGGGPIAAMIAFAIGAVFLLPIGAVFGELTAAIPISGGIIEYVDRTYGRYVSYITGWFLALGNGILCPWEAIAISTLVSDMFGGLFPILRAVKLYTIMGADVYLFPTVIALGFAVYVVLLNFRGASAAAKLQAFLTKALLAGMLLAMAISFVKGGPSNILPSFTQVEGPSTVTSANNMFAGIISVLVMTPFFYAGFDTIPQQAEEAAEGLDWNKFGRVISMALLAAGGFYMICIYSFGTIIPWTDFIKSTVPALACLKSISMFLYVAMLVIATLGPMGPMNSFYGATSRIMLAMGRKGQLPDSFAVLDEKSGAPKMANTVLAVLTIMGPFLGKNMLVSLTNVSALAFIFSCTMVSFACLKMRYTEPDLPRPYKVPGGKAGICMACLAGTIIIGLMVVPFSPAALKPVEWAIVVAWLVIGLGLSAVTRAKGNNKAAAAAK</sequence>
<keyword evidence="3 7" id="KW-0812">Transmembrane</keyword>
<proteinExistence type="predicted"/>
<dbReference type="InterPro" id="IPR050367">
    <property type="entry name" value="APC_superfamily"/>
</dbReference>
<evidence type="ECO:0000256" key="4">
    <source>
        <dbReference type="ARBA" id="ARBA00022989"/>
    </source>
</evidence>
<keyword evidence="5 7" id="KW-0472">Membrane</keyword>
<dbReference type="InterPro" id="IPR002293">
    <property type="entry name" value="AA/rel_permease1"/>
</dbReference>
<feature type="transmembrane region" description="Helical" evidence="7">
    <location>
        <begin position="438"/>
        <end position="458"/>
    </location>
</feature>
<evidence type="ECO:0000256" key="5">
    <source>
        <dbReference type="ARBA" id="ARBA00023136"/>
    </source>
</evidence>
<gene>
    <name evidence="8" type="ORF">Ccl03g_49330</name>
</gene>
<evidence type="ECO:0000256" key="2">
    <source>
        <dbReference type="ARBA" id="ARBA00022475"/>
    </source>
</evidence>
<feature type="transmembrane region" description="Helical" evidence="7">
    <location>
        <begin position="64"/>
        <end position="87"/>
    </location>
</feature>
<dbReference type="Gene3D" id="1.20.1740.10">
    <property type="entry name" value="Amino acid/polyamine transporter I"/>
    <property type="match status" value="1"/>
</dbReference>
<feature type="transmembrane region" description="Helical" evidence="7">
    <location>
        <begin position="152"/>
        <end position="180"/>
    </location>
</feature>
<keyword evidence="4 7" id="KW-1133">Transmembrane helix</keyword>
<comment type="caution">
    <text evidence="8">The sequence shown here is derived from an EMBL/GenBank/DDBJ whole genome shotgun (WGS) entry which is preliminary data.</text>
</comment>
<feature type="transmembrane region" description="Helical" evidence="7">
    <location>
        <begin position="108"/>
        <end position="132"/>
    </location>
</feature>
<evidence type="ECO:0000313" key="8">
    <source>
        <dbReference type="EMBL" id="GEA39220.1"/>
    </source>
</evidence>
<dbReference type="EMBL" id="BJLB01000001">
    <property type="protein sequence ID" value="GEA39220.1"/>
    <property type="molecule type" value="Genomic_DNA"/>
</dbReference>
<dbReference type="GO" id="GO:0022857">
    <property type="term" value="F:transmembrane transporter activity"/>
    <property type="evidence" value="ECO:0007669"/>
    <property type="project" value="InterPro"/>
</dbReference>
<evidence type="ECO:0000256" key="6">
    <source>
        <dbReference type="SAM" id="MobiDB-lite"/>
    </source>
</evidence>
<comment type="subcellular location">
    <subcellularLocation>
        <location evidence="1">Cell membrane</location>
        <topology evidence="1">Multi-pass membrane protein</topology>
    </subcellularLocation>
</comment>
<feature type="transmembrane region" description="Helical" evidence="7">
    <location>
        <begin position="464"/>
        <end position="483"/>
    </location>
</feature>
<evidence type="ECO:0000256" key="3">
    <source>
        <dbReference type="ARBA" id="ARBA00022692"/>
    </source>
</evidence>
<dbReference type="Pfam" id="PF13520">
    <property type="entry name" value="AA_permease_2"/>
    <property type="match status" value="1"/>
</dbReference>
<evidence type="ECO:0000313" key="9">
    <source>
        <dbReference type="Proteomes" id="UP000315200"/>
    </source>
</evidence>
<reference evidence="8 9" key="1">
    <citation type="submission" date="2019-06" db="EMBL/GenBank/DDBJ databases">
        <title>Draft genome sequence of [Clostridium] clostridioforme NBRC 113352.</title>
        <authorList>
            <person name="Miura T."/>
            <person name="Furukawa M."/>
            <person name="Shimamura M."/>
            <person name="Ohyama Y."/>
            <person name="Yamazoe A."/>
            <person name="Kawasaki H."/>
        </authorList>
    </citation>
    <scope>NUCLEOTIDE SEQUENCE [LARGE SCALE GENOMIC DNA]</scope>
    <source>
        <strain evidence="8 9">NBRC 113352</strain>
    </source>
</reference>
<feature type="transmembrane region" description="Helical" evidence="7">
    <location>
        <begin position="396"/>
        <end position="417"/>
    </location>
</feature>
<feature type="transmembrane region" description="Helical" evidence="7">
    <location>
        <begin position="33"/>
        <end position="52"/>
    </location>
</feature>
<dbReference type="AlphaFoldDB" id="A0A829WP11"/>
<feature type="transmembrane region" description="Helical" evidence="7">
    <location>
        <begin position="192"/>
        <end position="210"/>
    </location>
</feature>
<keyword evidence="2" id="KW-1003">Cell membrane</keyword>
<dbReference type="PANTHER" id="PTHR42770">
    <property type="entry name" value="AMINO ACID TRANSPORTER-RELATED"/>
    <property type="match status" value="1"/>
</dbReference>
<feature type="transmembrane region" description="Helical" evidence="7">
    <location>
        <begin position="275"/>
        <end position="301"/>
    </location>
</feature>
<feature type="transmembrane region" description="Helical" evidence="7">
    <location>
        <begin position="321"/>
        <end position="344"/>
    </location>
</feature>
<organism evidence="8 9">
    <name type="scientific">Enterocloster clostridioformis</name>
    <dbReference type="NCBI Taxonomy" id="1531"/>
    <lineage>
        <taxon>Bacteria</taxon>
        <taxon>Bacillati</taxon>
        <taxon>Bacillota</taxon>
        <taxon>Clostridia</taxon>
        <taxon>Lachnospirales</taxon>
        <taxon>Lachnospiraceae</taxon>
        <taxon>Enterocloster</taxon>
    </lineage>
</organism>
<evidence type="ECO:0000256" key="7">
    <source>
        <dbReference type="SAM" id="Phobius"/>
    </source>
</evidence>
<dbReference type="Proteomes" id="UP000315200">
    <property type="component" value="Unassembled WGS sequence"/>
</dbReference>
<feature type="region of interest" description="Disordered" evidence="6">
    <location>
        <begin position="1"/>
        <end position="21"/>
    </location>
</feature>
<evidence type="ECO:0000256" key="1">
    <source>
        <dbReference type="ARBA" id="ARBA00004651"/>
    </source>
</evidence>
<name>A0A829WP11_9FIRM</name>